<feature type="chain" id="PRO_5020272566" description="DUF732 domain-containing protein" evidence="1">
    <location>
        <begin position="21"/>
        <end position="159"/>
    </location>
</feature>
<dbReference type="Proteomes" id="UP000295136">
    <property type="component" value="Unassembled WGS sequence"/>
</dbReference>
<organism evidence="2 3">
    <name type="scientific">Nonomuraea mesophila</name>
    <dbReference type="NCBI Taxonomy" id="2530382"/>
    <lineage>
        <taxon>Bacteria</taxon>
        <taxon>Bacillati</taxon>
        <taxon>Actinomycetota</taxon>
        <taxon>Actinomycetes</taxon>
        <taxon>Streptosporangiales</taxon>
        <taxon>Streptosporangiaceae</taxon>
        <taxon>Nonomuraea</taxon>
    </lineage>
</organism>
<sequence>MRIAAMGLAAVLVWGSTACATGRDNSESNFLTAIQADQEYLAEARRWQLPDGLDWPRPPIHEEKSNVDGAPMVYEAGYGAVMATEYWYCSWGRALVDAEDGEERSRALAEVLKLPQTAYFQNIENPDSDVRMLTAARAGDYTHIAADLQLNCADQGNRR</sequence>
<accession>A0A4R5F1Y7</accession>
<name>A0A4R5F1Y7_9ACTN</name>
<proteinExistence type="predicted"/>
<evidence type="ECO:0008006" key="4">
    <source>
        <dbReference type="Google" id="ProtNLM"/>
    </source>
</evidence>
<reference evidence="2 3" key="1">
    <citation type="submission" date="2019-03" db="EMBL/GenBank/DDBJ databases">
        <title>Draft genome sequences of novel Actinobacteria.</title>
        <authorList>
            <person name="Sahin N."/>
            <person name="Ay H."/>
            <person name="Saygin H."/>
        </authorList>
    </citation>
    <scope>NUCLEOTIDE SEQUENCE [LARGE SCALE GENOMIC DNA]</scope>
    <source>
        <strain evidence="2 3">6K102</strain>
    </source>
</reference>
<dbReference type="RefSeq" id="WP_132635313.1">
    <property type="nucleotide sequence ID" value="NZ_SMLD01000099.1"/>
</dbReference>
<gene>
    <name evidence="2" type="ORF">E1295_30370</name>
</gene>
<dbReference type="EMBL" id="SMLD01000099">
    <property type="protein sequence ID" value="TDE41389.1"/>
    <property type="molecule type" value="Genomic_DNA"/>
</dbReference>
<dbReference type="AlphaFoldDB" id="A0A4R5F1Y7"/>
<dbReference type="PROSITE" id="PS51257">
    <property type="entry name" value="PROKAR_LIPOPROTEIN"/>
    <property type="match status" value="1"/>
</dbReference>
<evidence type="ECO:0000313" key="2">
    <source>
        <dbReference type="EMBL" id="TDE41389.1"/>
    </source>
</evidence>
<comment type="caution">
    <text evidence="2">The sequence shown here is derived from an EMBL/GenBank/DDBJ whole genome shotgun (WGS) entry which is preliminary data.</text>
</comment>
<keyword evidence="1" id="KW-0732">Signal</keyword>
<protein>
    <recommendedName>
        <fullName evidence="4">DUF732 domain-containing protein</fullName>
    </recommendedName>
</protein>
<keyword evidence="3" id="KW-1185">Reference proteome</keyword>
<evidence type="ECO:0000313" key="3">
    <source>
        <dbReference type="Proteomes" id="UP000295136"/>
    </source>
</evidence>
<evidence type="ECO:0000256" key="1">
    <source>
        <dbReference type="SAM" id="SignalP"/>
    </source>
</evidence>
<feature type="signal peptide" evidence="1">
    <location>
        <begin position="1"/>
        <end position="20"/>
    </location>
</feature>